<gene>
    <name evidence="1" type="ORF">CLV40_115111</name>
</gene>
<dbReference type="EMBL" id="PTIX01000015">
    <property type="protein sequence ID" value="PPK65264.1"/>
    <property type="molecule type" value="Genomic_DNA"/>
</dbReference>
<comment type="caution">
    <text evidence="1">The sequence shown here is derived from an EMBL/GenBank/DDBJ whole genome shotgun (WGS) entry which is preliminary data.</text>
</comment>
<accession>A0A2S6GJ55</accession>
<dbReference type="OrthoDB" id="4276070at2"/>
<dbReference type="RefSeq" id="WP_104481353.1">
    <property type="nucleotide sequence ID" value="NZ_CP154825.1"/>
</dbReference>
<organism evidence="1 2">
    <name type="scientific">Actinokineospora auranticolor</name>
    <dbReference type="NCBI Taxonomy" id="155976"/>
    <lineage>
        <taxon>Bacteria</taxon>
        <taxon>Bacillati</taxon>
        <taxon>Actinomycetota</taxon>
        <taxon>Actinomycetes</taxon>
        <taxon>Pseudonocardiales</taxon>
        <taxon>Pseudonocardiaceae</taxon>
        <taxon>Actinokineospora</taxon>
    </lineage>
</organism>
<name>A0A2S6GJ55_9PSEU</name>
<evidence type="ECO:0000313" key="1">
    <source>
        <dbReference type="EMBL" id="PPK65264.1"/>
    </source>
</evidence>
<dbReference type="Proteomes" id="UP000239203">
    <property type="component" value="Unassembled WGS sequence"/>
</dbReference>
<sequence>MLVARSAPECRLYIDLHPCHCGEHRLQVEHSLRADPGGALVADYWGTCPRCGAGRTFVFELDEEIPPPPPAYGGDRPSRILCPGQFMRYSTRLAGAVRADPRGVSAGERVRAAGMLELAVAAAVEVVKFIPPNGDAVPAQAFTSPEGLAEYQAEPGRFRRVRLEANLEVLRGVLRSYQG</sequence>
<dbReference type="AlphaFoldDB" id="A0A2S6GJ55"/>
<keyword evidence="2" id="KW-1185">Reference proteome</keyword>
<proteinExistence type="predicted"/>
<protein>
    <submittedName>
        <fullName evidence="1">Uncharacterized protein</fullName>
    </submittedName>
</protein>
<evidence type="ECO:0000313" key="2">
    <source>
        <dbReference type="Proteomes" id="UP000239203"/>
    </source>
</evidence>
<reference evidence="1 2" key="1">
    <citation type="submission" date="2018-02" db="EMBL/GenBank/DDBJ databases">
        <title>Genomic Encyclopedia of Archaeal and Bacterial Type Strains, Phase II (KMG-II): from individual species to whole genera.</title>
        <authorList>
            <person name="Goeker M."/>
        </authorList>
    </citation>
    <scope>NUCLEOTIDE SEQUENCE [LARGE SCALE GENOMIC DNA]</scope>
    <source>
        <strain evidence="1 2">YU 961-1</strain>
    </source>
</reference>